<sequence>MGSILRRFNRFQPANAIKFSPSPRVRCLPASRFIVPESHGFPMSSICYISSGFDSERSIISNRYDDGLIMDIMSFCVAVPYFWEVNYGFRVCLIRFKAQLD</sequence>
<dbReference type="AlphaFoldDB" id="A0A8X6TUH2"/>
<dbReference type="EMBL" id="BMAW01016227">
    <property type="protein sequence ID" value="GFT48036.1"/>
    <property type="molecule type" value="Genomic_DNA"/>
</dbReference>
<proteinExistence type="predicted"/>
<reference evidence="1" key="1">
    <citation type="submission" date="2020-08" db="EMBL/GenBank/DDBJ databases">
        <title>Multicomponent nature underlies the extraordinary mechanical properties of spider dragline silk.</title>
        <authorList>
            <person name="Kono N."/>
            <person name="Nakamura H."/>
            <person name="Mori M."/>
            <person name="Yoshida Y."/>
            <person name="Ohtoshi R."/>
            <person name="Malay A.D."/>
            <person name="Moran D.A.P."/>
            <person name="Tomita M."/>
            <person name="Numata K."/>
            <person name="Arakawa K."/>
        </authorList>
    </citation>
    <scope>NUCLEOTIDE SEQUENCE</scope>
</reference>
<gene>
    <name evidence="1" type="ORF">NPIL_218141</name>
</gene>
<dbReference type="Proteomes" id="UP000887013">
    <property type="component" value="Unassembled WGS sequence"/>
</dbReference>
<protein>
    <submittedName>
        <fullName evidence="1">Uncharacterized protein</fullName>
    </submittedName>
</protein>
<comment type="caution">
    <text evidence="1">The sequence shown here is derived from an EMBL/GenBank/DDBJ whole genome shotgun (WGS) entry which is preliminary data.</text>
</comment>
<name>A0A8X6TUH2_NEPPI</name>
<accession>A0A8X6TUH2</accession>
<evidence type="ECO:0000313" key="2">
    <source>
        <dbReference type="Proteomes" id="UP000887013"/>
    </source>
</evidence>
<keyword evidence="2" id="KW-1185">Reference proteome</keyword>
<organism evidence="1 2">
    <name type="scientific">Nephila pilipes</name>
    <name type="common">Giant wood spider</name>
    <name type="synonym">Nephila maculata</name>
    <dbReference type="NCBI Taxonomy" id="299642"/>
    <lineage>
        <taxon>Eukaryota</taxon>
        <taxon>Metazoa</taxon>
        <taxon>Ecdysozoa</taxon>
        <taxon>Arthropoda</taxon>
        <taxon>Chelicerata</taxon>
        <taxon>Arachnida</taxon>
        <taxon>Araneae</taxon>
        <taxon>Araneomorphae</taxon>
        <taxon>Entelegynae</taxon>
        <taxon>Araneoidea</taxon>
        <taxon>Nephilidae</taxon>
        <taxon>Nephila</taxon>
    </lineage>
</organism>
<evidence type="ECO:0000313" key="1">
    <source>
        <dbReference type="EMBL" id="GFT48036.1"/>
    </source>
</evidence>